<evidence type="ECO:0000256" key="5">
    <source>
        <dbReference type="ARBA" id="ARBA00022741"/>
    </source>
</evidence>
<comment type="subunit">
    <text evidence="13">F-type ATPases have 2 components, CF(1) - the catalytic core - and CF(0) - the membrane proton channel. CF(1) has five subunits: alpha(3), beta(3), gamma(1), delta(1), epsilon(1). CF(0) has four main subunits: a(1), b(1), b'(1) and c(9-12).</text>
</comment>
<dbReference type="InterPro" id="IPR000793">
    <property type="entry name" value="ATP_synth_asu_C"/>
</dbReference>
<dbReference type="SUPFAM" id="SSF50615">
    <property type="entry name" value="N-terminal domain of alpha and beta subunits of F1 ATP synthase"/>
    <property type="match status" value="1"/>
</dbReference>
<evidence type="ECO:0000259" key="16">
    <source>
        <dbReference type="Pfam" id="PF00306"/>
    </source>
</evidence>
<dbReference type="NCBIfam" id="NF009884">
    <property type="entry name" value="PRK13343.1"/>
    <property type="match status" value="1"/>
</dbReference>
<evidence type="ECO:0000256" key="12">
    <source>
        <dbReference type="ARBA" id="ARBA00023310"/>
    </source>
</evidence>
<dbReference type="PIRSF" id="PIRSF039088">
    <property type="entry name" value="F_ATPase_subunit_alpha"/>
    <property type="match status" value="1"/>
</dbReference>
<feature type="domain" description="ATPase F1/V1/A1 complex alpha/beta subunit nucleotide-binding" evidence="15">
    <location>
        <begin position="149"/>
        <end position="373"/>
    </location>
</feature>
<proteinExistence type="inferred from homology"/>
<evidence type="ECO:0000256" key="13">
    <source>
        <dbReference type="ARBA" id="ARBA00026013"/>
    </source>
</evidence>
<sequence>MELRAEEISQIIKEQITDYDKKVELSETGVVLSVGDGIARVYGLEKAMAMELVEFPGGILGLVLNLEEDNVGVAIMGEDIHIKEGDIVKRTKRIAQVPVGEAVLGRVVSAMGEPIDGKGPLNAKEFSRVEVVAPGVIARKSVHEPCYTGLKAIDAMTPVGKGQRELIIGDRQIGKTACAIDAILAQKNTDVYCIYVACGQKKSTVAQVVSVLEKYGAMEYTTVVSACASDPATLQYIAPYAGCAMGEYFRDRGKHALIIYDDLSKQAAAYRQVSLLLRRPPGREAYPGDIFYNHSRLLERSAKLADNAPDLSPMYKAGAGSLTALPIIETQAGDVSAYIPTNVISITDGQIYLEPSLFFAGVRPSINVGLSVSRVGGSAQVKAMKQVAGTLRLDLAQYRELEAFAAFGSDLDAATQKQLTRGARLVEILKQPQYQPLSLEKQVSILYAGTRGFLDELSLDALAKYEAGLYSFIEDRYPQIFTDLADKQEITDDLDKLMTKALGEYGEEFKDTL</sequence>
<dbReference type="GO" id="GO:0045259">
    <property type="term" value="C:proton-transporting ATP synthase complex"/>
    <property type="evidence" value="ECO:0007669"/>
    <property type="project" value="UniProtKB-KW"/>
</dbReference>
<dbReference type="Proteomes" id="UP000663722">
    <property type="component" value="Chromosome"/>
</dbReference>
<feature type="binding site" evidence="14">
    <location>
        <begin position="169"/>
        <end position="176"/>
    </location>
    <ligand>
        <name>ATP</name>
        <dbReference type="ChEBI" id="CHEBI:30616"/>
    </ligand>
</feature>
<dbReference type="PANTHER" id="PTHR48082">
    <property type="entry name" value="ATP SYNTHASE SUBUNIT ALPHA, MITOCHONDRIAL"/>
    <property type="match status" value="1"/>
</dbReference>
<dbReference type="GO" id="GO:0046933">
    <property type="term" value="F:proton-transporting ATP synthase activity, rotational mechanism"/>
    <property type="evidence" value="ECO:0007669"/>
    <property type="project" value="UniProtKB-UniRule"/>
</dbReference>
<dbReference type="GO" id="GO:0043531">
    <property type="term" value="F:ADP binding"/>
    <property type="evidence" value="ECO:0007669"/>
    <property type="project" value="TreeGrafter"/>
</dbReference>
<dbReference type="GO" id="GO:0005886">
    <property type="term" value="C:plasma membrane"/>
    <property type="evidence" value="ECO:0007669"/>
    <property type="project" value="UniProtKB-SubCell"/>
</dbReference>
<dbReference type="FunFam" id="3.40.50.300:FF:000002">
    <property type="entry name" value="ATP synthase subunit alpha"/>
    <property type="match status" value="1"/>
</dbReference>
<evidence type="ECO:0000259" key="15">
    <source>
        <dbReference type="Pfam" id="PF00006"/>
    </source>
</evidence>
<dbReference type="HAMAP" id="MF_01346">
    <property type="entry name" value="ATP_synth_alpha_bact"/>
    <property type="match status" value="1"/>
</dbReference>
<evidence type="ECO:0000313" key="18">
    <source>
        <dbReference type="EMBL" id="QTA93204.1"/>
    </source>
</evidence>
<dbReference type="InterPro" id="IPR036121">
    <property type="entry name" value="ATPase_F1/V1/A1_a/bsu_N_sf"/>
</dbReference>
<dbReference type="Gene3D" id="2.40.30.20">
    <property type="match status" value="1"/>
</dbReference>
<feature type="domain" description="ATPase F1/V1/A1 complex alpha/beta subunit N-terminal" evidence="17">
    <location>
        <begin position="26"/>
        <end position="91"/>
    </location>
</feature>
<dbReference type="InterPro" id="IPR027417">
    <property type="entry name" value="P-loop_NTPase"/>
</dbReference>
<keyword evidence="11 14" id="KW-0139">CF(1)</keyword>
<keyword evidence="10 14" id="KW-0472">Membrane</keyword>
<evidence type="ECO:0000256" key="6">
    <source>
        <dbReference type="ARBA" id="ARBA00022781"/>
    </source>
</evidence>
<dbReference type="CDD" id="cd18116">
    <property type="entry name" value="ATP-synt_F1_alpha_N"/>
    <property type="match status" value="1"/>
</dbReference>
<dbReference type="InterPro" id="IPR038376">
    <property type="entry name" value="ATP_synth_asu_C_sf"/>
</dbReference>
<name>A0A975BXY0_9BACT</name>
<dbReference type="InterPro" id="IPR004100">
    <property type="entry name" value="ATPase_F1/V1/A1_a/bsu_N"/>
</dbReference>
<dbReference type="InterPro" id="IPR033732">
    <property type="entry name" value="ATP_synth_F1_a_nt-bd_dom"/>
</dbReference>
<gene>
    <name evidence="14 18" type="primary">atpA</name>
    <name evidence="18" type="ORF">dnm_093040</name>
</gene>
<dbReference type="SUPFAM" id="SSF52540">
    <property type="entry name" value="P-loop containing nucleoside triphosphate hydrolases"/>
    <property type="match status" value="1"/>
</dbReference>
<dbReference type="CDD" id="cd18113">
    <property type="entry name" value="ATP-synt_F1_alpha_C"/>
    <property type="match status" value="1"/>
</dbReference>
<dbReference type="AlphaFoldDB" id="A0A975BXY0"/>
<evidence type="ECO:0000256" key="2">
    <source>
        <dbReference type="ARBA" id="ARBA00004170"/>
    </source>
</evidence>
<keyword evidence="9 14" id="KW-0406">Ion transport</keyword>
<keyword evidence="4 14" id="KW-0813">Transport</keyword>
<evidence type="ECO:0000256" key="3">
    <source>
        <dbReference type="ARBA" id="ARBA00008936"/>
    </source>
</evidence>
<organism evidence="18 19">
    <name type="scientific">Desulfonema magnum</name>
    <dbReference type="NCBI Taxonomy" id="45655"/>
    <lineage>
        <taxon>Bacteria</taxon>
        <taxon>Pseudomonadati</taxon>
        <taxon>Thermodesulfobacteriota</taxon>
        <taxon>Desulfobacteria</taxon>
        <taxon>Desulfobacterales</taxon>
        <taxon>Desulfococcaceae</taxon>
        <taxon>Desulfonema</taxon>
    </lineage>
</organism>
<keyword evidence="6 14" id="KW-0375">Hydrogen ion transport</keyword>
<dbReference type="Gene3D" id="1.20.150.20">
    <property type="entry name" value="ATP synthase alpha/beta chain, C-terminal domain"/>
    <property type="match status" value="1"/>
</dbReference>
<keyword evidence="19" id="KW-1185">Reference proteome</keyword>
<keyword evidence="8 14" id="KW-1278">Translocase</keyword>
<evidence type="ECO:0000256" key="1">
    <source>
        <dbReference type="ARBA" id="ARBA00003784"/>
    </source>
</evidence>
<dbReference type="InterPro" id="IPR023366">
    <property type="entry name" value="ATP_synth_asu-like_sf"/>
</dbReference>
<keyword evidence="7 14" id="KW-0067">ATP-binding</keyword>
<dbReference type="NCBIfam" id="TIGR00962">
    <property type="entry name" value="atpA"/>
    <property type="match status" value="1"/>
</dbReference>
<keyword evidence="5 14" id="KW-0547">Nucleotide-binding</keyword>
<dbReference type="Pfam" id="PF00006">
    <property type="entry name" value="ATP-synt_ab"/>
    <property type="match status" value="1"/>
</dbReference>
<dbReference type="EC" id="7.1.2.2" evidence="14"/>
<evidence type="ECO:0000256" key="11">
    <source>
        <dbReference type="ARBA" id="ARBA00023196"/>
    </source>
</evidence>
<evidence type="ECO:0000313" key="19">
    <source>
        <dbReference type="Proteomes" id="UP000663722"/>
    </source>
</evidence>
<dbReference type="PANTHER" id="PTHR48082:SF2">
    <property type="entry name" value="ATP SYNTHASE SUBUNIT ALPHA, MITOCHONDRIAL"/>
    <property type="match status" value="1"/>
</dbReference>
<dbReference type="RefSeq" id="WP_207680249.1">
    <property type="nucleotide sequence ID" value="NZ_CP061800.1"/>
</dbReference>
<evidence type="ECO:0000256" key="8">
    <source>
        <dbReference type="ARBA" id="ARBA00022967"/>
    </source>
</evidence>
<comment type="function">
    <text evidence="1 14">Produces ATP from ADP in the presence of a proton gradient across the membrane. The alpha chain is a regulatory subunit.</text>
</comment>
<feature type="domain" description="ATP synthase alpha subunit C-terminal" evidence="16">
    <location>
        <begin position="380"/>
        <end position="503"/>
    </location>
</feature>
<dbReference type="InterPro" id="IPR020003">
    <property type="entry name" value="ATPase_a/bsu_AS"/>
</dbReference>
<evidence type="ECO:0000256" key="4">
    <source>
        <dbReference type="ARBA" id="ARBA00022448"/>
    </source>
</evidence>
<dbReference type="PROSITE" id="PS00152">
    <property type="entry name" value="ATPASE_ALPHA_BETA"/>
    <property type="match status" value="1"/>
</dbReference>
<reference evidence="18" key="1">
    <citation type="journal article" date="2021" name="Microb. Physiol.">
        <title>Proteogenomic Insights into the Physiology of Marine, Sulfate-Reducing, Filamentous Desulfonema limicola and Desulfonema magnum.</title>
        <authorList>
            <person name="Schnaars V."/>
            <person name="Wohlbrand L."/>
            <person name="Scheve S."/>
            <person name="Hinrichs C."/>
            <person name="Reinhardt R."/>
            <person name="Rabus R."/>
        </authorList>
    </citation>
    <scope>NUCLEOTIDE SEQUENCE</scope>
    <source>
        <strain evidence="18">4be13</strain>
    </source>
</reference>
<keyword evidence="14" id="KW-1003">Cell membrane</keyword>
<comment type="subcellular location">
    <subcellularLocation>
        <location evidence="14">Cell membrane</location>
        <topology evidence="14">Peripheral membrane protein</topology>
    </subcellularLocation>
    <subcellularLocation>
        <location evidence="2">Membrane</location>
        <topology evidence="2">Peripheral membrane protein</topology>
    </subcellularLocation>
</comment>
<protein>
    <recommendedName>
        <fullName evidence="14">ATP synthase subunit alpha</fullName>
        <ecNumber evidence="14">7.1.2.2</ecNumber>
    </recommendedName>
    <alternativeName>
        <fullName evidence="14">ATP synthase F1 sector subunit alpha</fullName>
    </alternativeName>
    <alternativeName>
        <fullName evidence="14">F-ATPase subunit alpha</fullName>
    </alternativeName>
</protein>
<dbReference type="FunFam" id="1.20.150.20:FF:000001">
    <property type="entry name" value="ATP synthase subunit alpha"/>
    <property type="match status" value="1"/>
</dbReference>
<dbReference type="InterPro" id="IPR005294">
    <property type="entry name" value="ATP_synth_F1_asu"/>
</dbReference>
<dbReference type="InterPro" id="IPR000194">
    <property type="entry name" value="ATPase_F1/V1/A1_a/bsu_nucl-bd"/>
</dbReference>
<dbReference type="SUPFAM" id="SSF47917">
    <property type="entry name" value="C-terminal domain of alpha and beta subunits of F1 ATP synthase"/>
    <property type="match status" value="1"/>
</dbReference>
<dbReference type="Pfam" id="PF00306">
    <property type="entry name" value="ATP-synt_ab_C"/>
    <property type="match status" value="1"/>
</dbReference>
<evidence type="ECO:0000256" key="14">
    <source>
        <dbReference type="HAMAP-Rule" id="MF_01346"/>
    </source>
</evidence>
<dbReference type="EMBL" id="CP061800">
    <property type="protein sequence ID" value="QTA93204.1"/>
    <property type="molecule type" value="Genomic_DNA"/>
</dbReference>
<evidence type="ECO:0000256" key="10">
    <source>
        <dbReference type="ARBA" id="ARBA00023136"/>
    </source>
</evidence>
<comment type="similarity">
    <text evidence="3 14">Belongs to the ATPase alpha/beta chains family.</text>
</comment>
<dbReference type="Gene3D" id="3.40.50.300">
    <property type="entry name" value="P-loop containing nucleotide triphosphate hydrolases"/>
    <property type="match status" value="1"/>
</dbReference>
<feature type="site" description="Required for activity" evidence="14">
    <location>
        <position position="371"/>
    </location>
</feature>
<dbReference type="CDD" id="cd01132">
    <property type="entry name" value="F1-ATPase_alpha_CD"/>
    <property type="match status" value="1"/>
</dbReference>
<keyword evidence="12 14" id="KW-0066">ATP synthesis</keyword>
<accession>A0A975BXY0</accession>
<evidence type="ECO:0000256" key="9">
    <source>
        <dbReference type="ARBA" id="ARBA00023065"/>
    </source>
</evidence>
<dbReference type="Pfam" id="PF02874">
    <property type="entry name" value="ATP-synt_ab_N"/>
    <property type="match status" value="1"/>
</dbReference>
<evidence type="ECO:0000259" key="17">
    <source>
        <dbReference type="Pfam" id="PF02874"/>
    </source>
</evidence>
<dbReference type="FunFam" id="2.40.30.20:FF:000001">
    <property type="entry name" value="ATP synthase subunit alpha"/>
    <property type="match status" value="1"/>
</dbReference>
<evidence type="ECO:0000256" key="7">
    <source>
        <dbReference type="ARBA" id="ARBA00022840"/>
    </source>
</evidence>
<dbReference type="GO" id="GO:0005524">
    <property type="term" value="F:ATP binding"/>
    <property type="evidence" value="ECO:0007669"/>
    <property type="project" value="UniProtKB-UniRule"/>
</dbReference>
<dbReference type="KEGG" id="dmm:dnm_093040"/>
<comment type="catalytic activity">
    <reaction evidence="14">
        <text>ATP + H2O + 4 H(+)(in) = ADP + phosphate + 5 H(+)(out)</text>
        <dbReference type="Rhea" id="RHEA:57720"/>
        <dbReference type="ChEBI" id="CHEBI:15377"/>
        <dbReference type="ChEBI" id="CHEBI:15378"/>
        <dbReference type="ChEBI" id="CHEBI:30616"/>
        <dbReference type="ChEBI" id="CHEBI:43474"/>
        <dbReference type="ChEBI" id="CHEBI:456216"/>
        <dbReference type="EC" id="7.1.2.2"/>
    </reaction>
</comment>